<feature type="region of interest" description="Disordered" evidence="1">
    <location>
        <begin position="65"/>
        <end position="121"/>
    </location>
</feature>
<evidence type="ECO:0000256" key="1">
    <source>
        <dbReference type="SAM" id="MobiDB-lite"/>
    </source>
</evidence>
<dbReference type="Proteomes" id="UP000444721">
    <property type="component" value="Unassembled WGS sequence"/>
</dbReference>
<sequence>MSRSGNASGTYNYKVKIHNYNEEQWDQKFSEKYRPPRLIGTQQDTFQTMYHIEHSLENSIVALTTQSQQQQPQQQQQLKTPSGLLNSSIHHSLKSRTLLSSPTAGPPSDSSNNTDFLKSSFPGHQPALDFYNHPVRKGEKTANEYYFETTSRATFIHPKQMQEKGEILTYMPADELDKYRKTWTQKQARDMKTEYQRQHCK</sequence>
<dbReference type="AlphaFoldDB" id="A0A6A5CDV2"/>
<dbReference type="OrthoDB" id="10259714at2759"/>
<organism evidence="2 3">
    <name type="scientific">Naegleria fowleri</name>
    <name type="common">Brain eating amoeba</name>
    <dbReference type="NCBI Taxonomy" id="5763"/>
    <lineage>
        <taxon>Eukaryota</taxon>
        <taxon>Discoba</taxon>
        <taxon>Heterolobosea</taxon>
        <taxon>Tetramitia</taxon>
        <taxon>Eutetramitia</taxon>
        <taxon>Vahlkampfiidae</taxon>
        <taxon>Naegleria</taxon>
    </lineage>
</organism>
<protein>
    <submittedName>
        <fullName evidence="2">Uncharacterized protein</fullName>
    </submittedName>
</protein>
<dbReference type="RefSeq" id="XP_044568248.1">
    <property type="nucleotide sequence ID" value="XM_044700917.1"/>
</dbReference>
<proteinExistence type="predicted"/>
<evidence type="ECO:0000313" key="3">
    <source>
        <dbReference type="Proteomes" id="UP000444721"/>
    </source>
</evidence>
<dbReference type="EMBL" id="VFQX01000006">
    <property type="protein sequence ID" value="KAF0983535.1"/>
    <property type="molecule type" value="Genomic_DNA"/>
</dbReference>
<accession>A0A6A5CDV2</accession>
<dbReference type="VEuPathDB" id="AmoebaDB:FDP41_010600"/>
<evidence type="ECO:0000313" key="2">
    <source>
        <dbReference type="EMBL" id="KAF0983535.1"/>
    </source>
</evidence>
<feature type="compositionally biased region" description="Polar residues" evidence="1">
    <location>
        <begin position="78"/>
        <end position="117"/>
    </location>
</feature>
<dbReference type="VEuPathDB" id="AmoebaDB:NfTy_013380"/>
<name>A0A6A5CDV2_NAEFO</name>
<comment type="caution">
    <text evidence="2">The sequence shown here is derived from an EMBL/GenBank/DDBJ whole genome shotgun (WGS) entry which is preliminary data.</text>
</comment>
<feature type="compositionally biased region" description="Low complexity" evidence="1">
    <location>
        <begin position="66"/>
        <end position="77"/>
    </location>
</feature>
<gene>
    <name evidence="2" type="ORF">FDP41_010600</name>
</gene>
<dbReference type="VEuPathDB" id="AmoebaDB:NF0072620"/>
<keyword evidence="3" id="KW-1185">Reference proteome</keyword>
<dbReference type="OMA" id="NYNEEQW"/>
<dbReference type="GeneID" id="68117815"/>
<reference evidence="2 3" key="1">
    <citation type="journal article" date="2019" name="Sci. Rep.">
        <title>Nanopore sequencing improves the draft genome of the human pathogenic amoeba Naegleria fowleri.</title>
        <authorList>
            <person name="Liechti N."/>
            <person name="Schurch N."/>
            <person name="Bruggmann R."/>
            <person name="Wittwer M."/>
        </authorList>
    </citation>
    <scope>NUCLEOTIDE SEQUENCE [LARGE SCALE GENOMIC DNA]</scope>
    <source>
        <strain evidence="2 3">ATCC 30894</strain>
    </source>
</reference>